<evidence type="ECO:0000313" key="9">
    <source>
        <dbReference type="RefSeq" id="XP_039142869.1"/>
    </source>
</evidence>
<organism evidence="3 8">
    <name type="scientific">Dioscorea cayennensis subsp. rotundata</name>
    <name type="common">White Guinea yam</name>
    <name type="synonym">Dioscorea rotundata</name>
    <dbReference type="NCBI Taxonomy" id="55577"/>
    <lineage>
        <taxon>Eukaryota</taxon>
        <taxon>Viridiplantae</taxon>
        <taxon>Streptophyta</taxon>
        <taxon>Embryophyta</taxon>
        <taxon>Tracheophyta</taxon>
        <taxon>Spermatophyta</taxon>
        <taxon>Magnoliopsida</taxon>
        <taxon>Liliopsida</taxon>
        <taxon>Dioscoreales</taxon>
        <taxon>Dioscoreaceae</taxon>
        <taxon>Dioscorea</taxon>
    </lineage>
</organism>
<gene>
    <name evidence="4 5 6 7 8 9 10" type="primary">LOC120280181</name>
</gene>
<dbReference type="GeneID" id="120280181"/>
<sequence length="661" mass="76760">MGHRQFLDSNHKFRVDKKSFDGTEEFKIMPNPPSTTEILHQLEGFQNEFGKGHSNLASKRRRLALKDSKDYYNWKKKSIFFELPYWEHNLVQHNLDVMHIEKNICDSLLGTLLNIAGKSKDTLKARLDLCEMKIRTKLHPIGVGNKTYIPPAFFTMNIQEKEKFCTLLKNVKVPDGYSSNISRCVNLRDLKVIGLKSHDCHVMIHQLLPIAIWRTLSKPVVATLVELCSFFRELCSKKVYMRDLDRLQLSVVQTLCNLERIFPPAFFDVMIHLVVHLATEAKLAGPVQYHWMYPIERYLLTLKSYVRNRSRPEGSIAEGYIVEECITFCSRYFEGVDTRFYKTPRNDDFGDPFNGHGIGKSTTFTLNPIEWKQAHRYMLFNSESLDYCISEHKAELKRQNRWISTYELDKMHHQKFDEWIFHKVQNVQNSSLPVEVIHLAKGPDIVARSYNAFTINGFRFHVKARERKRKIQNSGVVVVASTMSFASTSDKNPIESEITYFGVLNNIIELNYHGWKRIVLFKCEWIDVTKGTKKDDLGFTLVNLNQLSNTGANEYDEPFILASQALQAFYVEDPSEPNWHVAIQTKPRDFYDMQNDPSNEDYLQSIPCNELNLVDDIFSGDNNINWERTDMEGVMVDEAINSVDIDTLMKDSTNEYDEDTD</sequence>
<reference evidence="4 5" key="1">
    <citation type="submission" date="2025-04" db="UniProtKB">
        <authorList>
            <consortium name="RefSeq"/>
        </authorList>
    </citation>
    <scope>IDENTIFICATION</scope>
</reference>
<evidence type="ECO:0000313" key="8">
    <source>
        <dbReference type="RefSeq" id="XP_039142868.1"/>
    </source>
</evidence>
<dbReference type="PANTHER" id="PTHR48258:SF12">
    <property type="entry name" value="TRANSPOSON PROTEIN, CACTA, EN_SPM SUB-CLASS"/>
    <property type="match status" value="1"/>
</dbReference>
<dbReference type="RefSeq" id="XP_039142866.1">
    <property type="nucleotide sequence ID" value="XM_039286932.1"/>
</dbReference>
<accession>A0AB40CS35</accession>
<dbReference type="AlphaFoldDB" id="A0AB40CS35"/>
<evidence type="ECO:0000259" key="1">
    <source>
        <dbReference type="Pfam" id="PF13952"/>
    </source>
</evidence>
<dbReference type="RefSeq" id="XP_039142868.1">
    <property type="nucleotide sequence ID" value="XM_039286934.1"/>
</dbReference>
<dbReference type="InterPro" id="IPR025312">
    <property type="entry name" value="DUF4216"/>
</dbReference>
<feature type="domain" description="DUF4218" evidence="2">
    <location>
        <begin position="234"/>
        <end position="346"/>
    </location>
</feature>
<dbReference type="Pfam" id="PF13960">
    <property type="entry name" value="DUF4218"/>
    <property type="match status" value="1"/>
</dbReference>
<evidence type="ECO:0000313" key="4">
    <source>
        <dbReference type="RefSeq" id="XP_039142864.1"/>
    </source>
</evidence>
<dbReference type="RefSeq" id="XP_039142864.1">
    <property type="nucleotide sequence ID" value="XM_039286930.1"/>
</dbReference>
<evidence type="ECO:0000313" key="3">
    <source>
        <dbReference type="Proteomes" id="UP001515500"/>
    </source>
</evidence>
<evidence type="ECO:0000313" key="6">
    <source>
        <dbReference type="RefSeq" id="XP_039142866.1"/>
    </source>
</evidence>
<dbReference type="RefSeq" id="XP_039142870.1">
    <property type="nucleotide sequence ID" value="XM_039286936.1"/>
</dbReference>
<dbReference type="InterPro" id="IPR025452">
    <property type="entry name" value="DUF4218"/>
</dbReference>
<keyword evidence="3" id="KW-1185">Reference proteome</keyword>
<evidence type="ECO:0000313" key="10">
    <source>
        <dbReference type="RefSeq" id="XP_039142870.1"/>
    </source>
</evidence>
<name>A0AB40CS35_DIOCR</name>
<evidence type="ECO:0000313" key="5">
    <source>
        <dbReference type="RefSeq" id="XP_039142865.1"/>
    </source>
</evidence>
<dbReference type="PANTHER" id="PTHR48258">
    <property type="entry name" value="DUF4218 DOMAIN-CONTAINING PROTEIN-RELATED"/>
    <property type="match status" value="1"/>
</dbReference>
<evidence type="ECO:0000259" key="2">
    <source>
        <dbReference type="Pfam" id="PF13960"/>
    </source>
</evidence>
<feature type="domain" description="DUF4216" evidence="1">
    <location>
        <begin position="508"/>
        <end position="581"/>
    </location>
</feature>
<dbReference type="RefSeq" id="XP_039142865.1">
    <property type="nucleotide sequence ID" value="XM_039286931.1"/>
</dbReference>
<dbReference type="Pfam" id="PF13952">
    <property type="entry name" value="DUF4216"/>
    <property type="match status" value="1"/>
</dbReference>
<protein>
    <submittedName>
        <fullName evidence="4 5">Uncharacterized protein LOC120280181 isoform X1</fullName>
    </submittedName>
</protein>
<dbReference type="Proteomes" id="UP001515500">
    <property type="component" value="Chromosome 17"/>
</dbReference>
<dbReference type="RefSeq" id="XP_039142867.1">
    <property type="nucleotide sequence ID" value="XM_039286933.1"/>
</dbReference>
<evidence type="ECO:0000313" key="7">
    <source>
        <dbReference type="RefSeq" id="XP_039142867.1"/>
    </source>
</evidence>
<proteinExistence type="predicted"/>
<dbReference type="RefSeq" id="XP_039142869.1">
    <property type="nucleotide sequence ID" value="XM_039286935.1"/>
</dbReference>